<dbReference type="Gene3D" id="3.40.50.300">
    <property type="entry name" value="P-loop containing nucleotide triphosphate hydrolases"/>
    <property type="match status" value="3"/>
</dbReference>
<name>A0A2T7NHB5_POMCA</name>
<dbReference type="Pfam" id="PF13087">
    <property type="entry name" value="AAA_12"/>
    <property type="match status" value="1"/>
</dbReference>
<evidence type="ECO:0000313" key="5">
    <source>
        <dbReference type="EMBL" id="PVD20532.1"/>
    </source>
</evidence>
<dbReference type="InterPro" id="IPR041677">
    <property type="entry name" value="DNA2/NAM7_AAA_11"/>
</dbReference>
<dbReference type="Pfam" id="PF25396">
    <property type="entry name" value="ZNFX1"/>
    <property type="match status" value="1"/>
</dbReference>
<dbReference type="InterPro" id="IPR027417">
    <property type="entry name" value="P-loop_NTPase"/>
</dbReference>
<dbReference type="InterPro" id="IPR057373">
    <property type="entry name" value="ZNFX1"/>
</dbReference>
<dbReference type="GO" id="GO:0031048">
    <property type="term" value="P:regulatory ncRNA-mediated heterochromatin formation"/>
    <property type="evidence" value="ECO:0007669"/>
    <property type="project" value="TreeGrafter"/>
</dbReference>
<dbReference type="Proteomes" id="UP000245119">
    <property type="component" value="Linkage Group LG12"/>
</dbReference>
<feature type="compositionally biased region" description="Basic and acidic residues" evidence="1">
    <location>
        <begin position="44"/>
        <end position="59"/>
    </location>
</feature>
<dbReference type="Pfam" id="PF13086">
    <property type="entry name" value="AAA_11"/>
    <property type="match status" value="2"/>
</dbReference>
<feature type="domain" description="DNA2/NAM7 helicase helicase" evidence="2">
    <location>
        <begin position="1044"/>
        <end position="1145"/>
    </location>
</feature>
<dbReference type="SUPFAM" id="SSF52540">
    <property type="entry name" value="P-loop containing nucleoside triphosphate hydrolases"/>
    <property type="match status" value="1"/>
</dbReference>
<keyword evidence="6" id="KW-1185">Reference proteome</keyword>
<dbReference type="InterPro" id="IPR045055">
    <property type="entry name" value="DNA2/NAM7-like"/>
</dbReference>
<gene>
    <name evidence="5" type="ORF">C0Q70_18688</name>
</gene>
<dbReference type="InterPro" id="IPR041679">
    <property type="entry name" value="DNA2/NAM7-like_C"/>
</dbReference>
<dbReference type="PANTHER" id="PTHR10887">
    <property type="entry name" value="DNA2/NAM7 HELICASE FAMILY"/>
    <property type="match status" value="1"/>
</dbReference>
<feature type="domain" description="DNA2/NAM7 helicase-like C-terminal" evidence="3">
    <location>
        <begin position="1158"/>
        <end position="1341"/>
    </location>
</feature>
<dbReference type="PANTHER" id="PTHR10887:SF341">
    <property type="entry name" value="NFX1-TYPE ZINC FINGER-CONTAINING PROTEIN 1"/>
    <property type="match status" value="1"/>
</dbReference>
<comment type="caution">
    <text evidence="5">The sequence shown here is derived from an EMBL/GenBank/DDBJ whole genome shotgun (WGS) entry which is preliminary data.</text>
</comment>
<feature type="domain" description="ZNFX1" evidence="4">
    <location>
        <begin position="369"/>
        <end position="470"/>
    </location>
</feature>
<reference evidence="5 6" key="1">
    <citation type="submission" date="2018-04" db="EMBL/GenBank/DDBJ databases">
        <title>The genome of golden apple snail Pomacea canaliculata provides insight into stress tolerance and invasive adaptation.</title>
        <authorList>
            <person name="Liu C."/>
            <person name="Liu B."/>
            <person name="Ren Y."/>
            <person name="Zhang Y."/>
            <person name="Wang H."/>
            <person name="Li S."/>
            <person name="Jiang F."/>
            <person name="Yin L."/>
            <person name="Zhang G."/>
            <person name="Qian W."/>
            <person name="Fan W."/>
        </authorList>
    </citation>
    <scope>NUCLEOTIDE SEQUENCE [LARGE SCALE GENOMIC DNA]</scope>
    <source>
        <strain evidence="5">SZHN2017</strain>
        <tissue evidence="5">Muscle</tissue>
    </source>
</reference>
<dbReference type="EMBL" id="PZQS01000012">
    <property type="protein sequence ID" value="PVD20532.1"/>
    <property type="molecule type" value="Genomic_DNA"/>
</dbReference>
<evidence type="ECO:0000259" key="3">
    <source>
        <dbReference type="Pfam" id="PF13087"/>
    </source>
</evidence>
<feature type="domain" description="DNA2/NAM7 helicase helicase" evidence="2">
    <location>
        <begin position="551"/>
        <end position="683"/>
    </location>
</feature>
<evidence type="ECO:0000259" key="4">
    <source>
        <dbReference type="Pfam" id="PF25396"/>
    </source>
</evidence>
<organism evidence="5 6">
    <name type="scientific">Pomacea canaliculata</name>
    <name type="common">Golden apple snail</name>
    <dbReference type="NCBI Taxonomy" id="400727"/>
    <lineage>
        <taxon>Eukaryota</taxon>
        <taxon>Metazoa</taxon>
        <taxon>Spiralia</taxon>
        <taxon>Lophotrochozoa</taxon>
        <taxon>Mollusca</taxon>
        <taxon>Gastropoda</taxon>
        <taxon>Caenogastropoda</taxon>
        <taxon>Architaenioglossa</taxon>
        <taxon>Ampullarioidea</taxon>
        <taxon>Ampullariidae</taxon>
        <taxon>Pomacea</taxon>
    </lineage>
</organism>
<dbReference type="FunFam" id="3.40.50.300:FF:001366">
    <property type="entry name" value="ATP binding protein, putative"/>
    <property type="match status" value="1"/>
</dbReference>
<evidence type="ECO:0008006" key="7">
    <source>
        <dbReference type="Google" id="ProtNLM"/>
    </source>
</evidence>
<evidence type="ECO:0000313" key="6">
    <source>
        <dbReference type="Proteomes" id="UP000245119"/>
    </source>
</evidence>
<dbReference type="GO" id="GO:0004386">
    <property type="term" value="F:helicase activity"/>
    <property type="evidence" value="ECO:0007669"/>
    <property type="project" value="InterPro"/>
</dbReference>
<evidence type="ECO:0000256" key="1">
    <source>
        <dbReference type="SAM" id="MobiDB-lite"/>
    </source>
</evidence>
<feature type="region of interest" description="Disordered" evidence="1">
    <location>
        <begin position="44"/>
        <end position="91"/>
    </location>
</feature>
<protein>
    <recommendedName>
        <fullName evidence="7">NFX1-type zinc finger-containing protein 1</fullName>
    </recommendedName>
</protein>
<accession>A0A2T7NHB5</accession>
<dbReference type="OrthoDB" id="2423195at2759"/>
<dbReference type="CDD" id="cd18808">
    <property type="entry name" value="SF1_C_Upf1"/>
    <property type="match status" value="1"/>
</dbReference>
<dbReference type="InterPro" id="IPR047187">
    <property type="entry name" value="SF1_C_Upf1"/>
</dbReference>
<sequence length="1699" mass="193522">MLSSDCSGQVLRYSREELLSLRSAPSCLKTPPPTVPDFVPLQERNGRVEDKERKLEPLRWNRGRHTQSTRPSQQYTRHRGGEEAGTAENVRERELTKRGGYRLEQTNPIRPRNRPFDVDYYFSCQDDIELILKLYKNIEEFEAYLKLTSISISCVEKLVKILHKVLACDIQRESLLKILQVVCTSRFLDVHLQTYLDHLQKCSRNEVFKQDIIEAVEKILDLLSNICHRLPSERMKVYLLLNYIKSLEKLATVIIITPVVGTHFEEVLAQSQKPITMQRTALTKTDTGNEDDKTPSEDFVDIPVFPDGRDLDFSKMPFLRPSKTVGTFKDAHHYLDVHFRLLREDFLRPLRNGIKNVKSEEASGFRPNNVDVRLYQNVRIIGIAPGDTLDYVIQFDVKPFKKVRWQSSKRLIFGSLVCLSDDHFDTVFFAVITKRDVEKLQEGIIHVCFETQAGEVAGLPPDSIFTMVESVSYFEANRHVLEGLKEMKDMVPMSRYLVECHKEVIPPKYLTASGNIVTMKLTALIGPASQANVENVPVTDFSAWPSDTDCELNASQLESVKMALTKELAIIQGPPGTGKTYVGLKIVQVLLDNASVWNLNSETKPILIVCHTNHALDQFLEGIVNFCSEGIVRVGSRSQSEALSPFSISQHRQNVKEKRDIKARNLSSSIYQCYERMKEIAKLITETRGRLTKMFSDILKAEDLESHILPYHYQSLMSKSITMGMSLMAVWLCGGMTVRNEDCDSEADRYDHLVQKVTSLILEKQTVVDHGGVLDDIYSEDLPIRAQMYRSWLKKTKARLAREVKEAKDADLTPKVLEEWLEAAEVEILPDHILQPDVDESLFEAITCREDLPRDIFAPYFIRFWLGIDESSRNCEDLEYVLNELLEAQQFSINIDDCYRDSEEIIDSSLDEWNSHPTFSTCYDQVEQNTASQRHSEMMEIRVDTKELNIDEAEFLQNQRLLEEDENDDVIPQMFADDESQEGISDQSDSVWVVPKKQRRRHFRKILHLAKTLTPMSDEEAAMIVNVWNVSLDTSTRVRLYLSWLQKYRKQLTNTITKLADSYATESRILSDLRLERDGLILKTAKIIGMTSSASARCRRLLATVGCPIVVMEEAAEVLEAHVVTTLSSSCQHLILIGDHQQLRPSPTVYELCHDYHLDLSLFERLVNNGLPHSTLAMQHRMRPEVSRLVRHVYPNLQDHPKTCGRPHVRGMKHDVFFFHHEVEEDNDIDGKSKFNNYEAQLCLALCRHLLYQGYSEDSITILVAYSGQILAIRKYLMAEKQLYSGVRVTSIDNYQGEENDIIILSLVRSNKEGKVGFLQTDNRVCVALSRAKIGLYALGNFRILSAKSQLWQMIIATAREHEQFGRDLVICCDNHPDTEILVASAEDFKKSPEGGCVLPCAAQLKCGHTCRLFCHSYDKNHEKYRCMESCQKVLCDLGHKCPQKCCDPCQKCQRILSKVVPGCSHSISIACSTTPVQTMCWERCQQILSCGHRCSGKCGTCYRQSKHECSEKVERHWPCGHMNITRCDVDPKENSCPSKCEATLKCGHACPASCGKCFAGTSHEDCREKCLTLLPGCGHSTTMASDCQTTKDPVRRYTRQQLMELLTAQTTLATPPPDLPDFAPLRDTGLPSEGPKVYSFMAYMTRGDLINVIKNSEATAEHFNELLAKCRSPFLTFTTSECKKDRGRGSCQTLYDEE</sequence>
<proteinExistence type="predicted"/>
<dbReference type="GO" id="GO:0031380">
    <property type="term" value="C:nuclear RNA-directed RNA polymerase complex"/>
    <property type="evidence" value="ECO:0007669"/>
    <property type="project" value="TreeGrafter"/>
</dbReference>
<evidence type="ECO:0000259" key="2">
    <source>
        <dbReference type="Pfam" id="PF13086"/>
    </source>
</evidence>